<organism evidence="2 3">
    <name type="scientific">Fluviicola taffensis (strain DSM 16823 / NCIMB 13979 / RW262)</name>
    <dbReference type="NCBI Taxonomy" id="755732"/>
    <lineage>
        <taxon>Bacteria</taxon>
        <taxon>Pseudomonadati</taxon>
        <taxon>Bacteroidota</taxon>
        <taxon>Flavobacteriia</taxon>
        <taxon>Flavobacteriales</taxon>
        <taxon>Crocinitomicaceae</taxon>
        <taxon>Fluviicola</taxon>
    </lineage>
</organism>
<dbReference type="GO" id="GO:0016779">
    <property type="term" value="F:nucleotidyltransferase activity"/>
    <property type="evidence" value="ECO:0007669"/>
    <property type="project" value="InterPro"/>
</dbReference>
<keyword evidence="1" id="KW-0051">Antiviral defense</keyword>
<dbReference type="InterPro" id="IPR006116">
    <property type="entry name" value="NT_2-5OAS_ClassI-CCAase"/>
</dbReference>
<evidence type="ECO:0008006" key="4">
    <source>
        <dbReference type="Google" id="ProtNLM"/>
    </source>
</evidence>
<reference evidence="3" key="2">
    <citation type="submission" date="2011-02" db="EMBL/GenBank/DDBJ databases">
        <title>The complete genome of Fluviicola taffensis DSM 16823.</title>
        <authorList>
            <consortium name="US DOE Joint Genome Institute (JGI-PGF)"/>
            <person name="Lucas S."/>
            <person name="Copeland A."/>
            <person name="Lapidus A."/>
            <person name="Bruce D."/>
            <person name="Goodwin L."/>
            <person name="Pitluck S."/>
            <person name="Kyrpides N."/>
            <person name="Mavromatis K."/>
            <person name="Ivanova N."/>
            <person name="Mikhailova N."/>
            <person name="Pagani I."/>
            <person name="Chertkov O."/>
            <person name="Detter J.C."/>
            <person name="Han C."/>
            <person name="Tapia R."/>
            <person name="Land M."/>
            <person name="Hauser L."/>
            <person name="Markowitz V."/>
            <person name="Cheng J.-F."/>
            <person name="Hugenholtz P."/>
            <person name="Woyke T."/>
            <person name="Wu D."/>
            <person name="Tindall B."/>
            <person name="Pomrenke H.G."/>
            <person name="Brambilla E."/>
            <person name="Klenk H.-P."/>
            <person name="Eisen J.A."/>
        </authorList>
    </citation>
    <scope>NUCLEOTIDE SEQUENCE [LARGE SCALE GENOMIC DNA]</scope>
    <source>
        <strain evidence="3">DSM 16823 / RW262 / RW262</strain>
    </source>
</reference>
<dbReference type="Pfam" id="PF18144">
    <property type="entry name" value="SMODS"/>
    <property type="match status" value="1"/>
</dbReference>
<dbReference type="InterPro" id="IPR043519">
    <property type="entry name" value="NT_sf"/>
</dbReference>
<dbReference type="NCBIfam" id="NF041116">
    <property type="entry name" value="CBASS_cyclase_a"/>
    <property type="match status" value="1"/>
</dbReference>
<evidence type="ECO:0000256" key="1">
    <source>
        <dbReference type="ARBA" id="ARBA00023118"/>
    </source>
</evidence>
<dbReference type="STRING" id="755732.Fluta_3032"/>
<dbReference type="eggNOG" id="COG1746">
    <property type="taxonomic scope" value="Bacteria"/>
</dbReference>
<dbReference type="EMBL" id="CP002542">
    <property type="protein sequence ID" value="AEA45009.1"/>
    <property type="molecule type" value="Genomic_DNA"/>
</dbReference>
<evidence type="ECO:0000313" key="2">
    <source>
        <dbReference type="EMBL" id="AEA45009.1"/>
    </source>
</evidence>
<dbReference type="HOGENOM" id="CLU_073286_0_0_10"/>
<dbReference type="CDD" id="cd05400">
    <property type="entry name" value="NT_2-5OAS_ClassI-CCAase"/>
    <property type="match status" value="1"/>
</dbReference>
<name>F2IJV0_FLUTR</name>
<dbReference type="KEGG" id="fte:Fluta_3032"/>
<proteinExistence type="predicted"/>
<evidence type="ECO:0000313" key="3">
    <source>
        <dbReference type="Proteomes" id="UP000007463"/>
    </source>
</evidence>
<accession>F2IJV0</accession>
<dbReference type="GO" id="GO:0051607">
    <property type="term" value="P:defense response to virus"/>
    <property type="evidence" value="ECO:0007669"/>
    <property type="project" value="UniProtKB-KW"/>
</dbReference>
<sequence length="327" mass="37194">MLLNNNQLGVFVKKIKLQPENMAKYRDQLTNLKEKLEKKISDDTSNGLKVTKYLIAGSWKKHTILKPTGENPIDIDLILFVSGDNNVQNDLKKLYDYIIEYLKAIYPQKDIDRDVDAEGNTKSLTITFTGSGLQVDIVPVVSLASPAEYVWQPSRRGGKKYITSISKQLGFSANLRKNNPSYTSIVRSLKWWKNYKELCPTDSEPGLSSFTIELIVAYLDEEFGVETNIEEGIIRFFQFMSSPNFPIIKFSDSINSVPATFDSPIYVADNTNKENNVVKRLDRTKWQEIFDEAEAAFDTLNIAQSKNNEGDTIQEWKSVFGPSFNIK</sequence>
<dbReference type="OrthoDB" id="8887021at2"/>
<dbReference type="SUPFAM" id="SSF81301">
    <property type="entry name" value="Nucleotidyltransferase"/>
    <property type="match status" value="1"/>
</dbReference>
<dbReference type="InterPro" id="IPR053445">
    <property type="entry name" value="CBASS_cN_synthase"/>
</dbReference>
<keyword evidence="3" id="KW-1185">Reference proteome</keyword>
<dbReference type="Gene3D" id="1.10.1410.20">
    <property type="entry name" value="2'-5'-oligoadenylate synthetase 1, domain 2"/>
    <property type="match status" value="1"/>
</dbReference>
<dbReference type="Gene3D" id="3.30.460.10">
    <property type="entry name" value="Beta Polymerase, domain 2"/>
    <property type="match status" value="1"/>
</dbReference>
<dbReference type="Proteomes" id="UP000007463">
    <property type="component" value="Chromosome"/>
</dbReference>
<protein>
    <recommendedName>
        <fullName evidence="4">Nucleotidyltransferase</fullName>
    </recommendedName>
</protein>
<gene>
    <name evidence="2" type="ordered locus">Fluta_3032</name>
</gene>
<dbReference type="RefSeq" id="WP_013687777.1">
    <property type="nucleotide sequence ID" value="NC_015321.1"/>
</dbReference>
<dbReference type="AlphaFoldDB" id="F2IJV0"/>
<reference evidence="2 3" key="1">
    <citation type="journal article" date="2011" name="Stand. Genomic Sci.">
        <title>Complete genome sequence of the gliding freshwater bacterium Fluviicola taffensis type strain (RW262).</title>
        <authorList>
            <person name="Woyke T."/>
            <person name="Chertkov O."/>
            <person name="Lapidus A."/>
            <person name="Nolan M."/>
            <person name="Lucas S."/>
            <person name="Del Rio T.G."/>
            <person name="Tice H."/>
            <person name="Cheng J.F."/>
            <person name="Tapia R."/>
            <person name="Han C."/>
            <person name="Goodwin L."/>
            <person name="Pitluck S."/>
            <person name="Liolios K."/>
            <person name="Pagani I."/>
            <person name="Ivanova N."/>
            <person name="Huntemann M."/>
            <person name="Mavromatis K."/>
            <person name="Mikhailova N."/>
            <person name="Pati A."/>
            <person name="Chen A."/>
            <person name="Palaniappan K."/>
            <person name="Land M."/>
            <person name="Hauser L."/>
            <person name="Brambilla E.M."/>
            <person name="Rohde M."/>
            <person name="Mwirichia R."/>
            <person name="Sikorski J."/>
            <person name="Tindall B.J."/>
            <person name="Goker M."/>
            <person name="Bristow J."/>
            <person name="Eisen J.A."/>
            <person name="Markowitz V."/>
            <person name="Hugenholtz P."/>
            <person name="Klenk H.P."/>
            <person name="Kyrpides N.C."/>
        </authorList>
    </citation>
    <scope>NUCLEOTIDE SEQUENCE [LARGE SCALE GENOMIC DNA]</scope>
    <source>
        <strain evidence="3">DSM 16823 / RW262 / RW262</strain>
    </source>
</reference>